<dbReference type="Gene3D" id="3.40.30.10">
    <property type="entry name" value="Glutaredoxin"/>
    <property type="match status" value="1"/>
</dbReference>
<dbReference type="GO" id="GO:0034599">
    <property type="term" value="P:cellular response to oxidative stress"/>
    <property type="evidence" value="ECO:0007669"/>
    <property type="project" value="TreeGrafter"/>
</dbReference>
<evidence type="ECO:0000256" key="1">
    <source>
        <dbReference type="ARBA" id="ARBA00022559"/>
    </source>
</evidence>
<evidence type="ECO:0000256" key="6">
    <source>
        <dbReference type="PIRNR" id="PIRNR000239"/>
    </source>
</evidence>
<dbReference type="Pfam" id="PF00578">
    <property type="entry name" value="AhpC-TSA"/>
    <property type="match status" value="1"/>
</dbReference>
<dbReference type="InterPro" id="IPR000866">
    <property type="entry name" value="AhpC/TSA"/>
</dbReference>
<dbReference type="RefSeq" id="XP_013316090.1">
    <property type="nucleotide sequence ID" value="XM_013460636.1"/>
</dbReference>
<gene>
    <name evidence="9" type="ORF">PV05_04244</name>
</gene>
<dbReference type="STRING" id="348802.A0A0D2BST2"/>
<sequence length="263" mass="29353">MASSSSRSFLRSFTPVLRSQLVPASKQRGSLSAHFRRGYAAPAREQPRLRLGVTAPNFQAKTTHGDMDFHKYIDGSWAILFSHPADFTPVCTTELGAFAQMRNEFEKRGVKMIGLSANDLSSHDAWIKDINDISNTSLQFPIIADADREVAFLYDMVDQQDLSNIDQKGIAFTIRAVFIIDPQKKIRLVMLYPASVGRNSAEVLRVIDSLQTGDKKGVTTPIDWQPGDDVIVPPSVTTEDAKKKFSDVREVRPYLRFTSGNTK</sequence>
<evidence type="ECO:0000259" key="8">
    <source>
        <dbReference type="PROSITE" id="PS51352"/>
    </source>
</evidence>
<dbReference type="CDD" id="cd03016">
    <property type="entry name" value="PRX_1cys"/>
    <property type="match status" value="1"/>
</dbReference>
<dbReference type="EMBL" id="KN847319">
    <property type="protein sequence ID" value="KIW55506.1"/>
    <property type="molecule type" value="Genomic_DNA"/>
</dbReference>
<evidence type="ECO:0000256" key="2">
    <source>
        <dbReference type="ARBA" id="ARBA00022862"/>
    </source>
</evidence>
<dbReference type="InterPro" id="IPR045020">
    <property type="entry name" value="PRX_1cys"/>
</dbReference>
<dbReference type="FunFam" id="3.40.30.10:FF:000011">
    <property type="entry name" value="Peroxiredoxin PRX1"/>
    <property type="match status" value="1"/>
</dbReference>
<keyword evidence="10" id="KW-1185">Reference proteome</keyword>
<dbReference type="HOGENOM" id="CLU_042529_4_2_1"/>
<proteinExistence type="inferred from homology"/>
<dbReference type="InterPro" id="IPR036249">
    <property type="entry name" value="Thioredoxin-like_sf"/>
</dbReference>
<dbReference type="Pfam" id="PF10417">
    <property type="entry name" value="1-cysPrx_C"/>
    <property type="match status" value="1"/>
</dbReference>
<dbReference type="PROSITE" id="PS51352">
    <property type="entry name" value="THIOREDOXIN_2"/>
    <property type="match status" value="1"/>
</dbReference>
<dbReference type="PANTHER" id="PTHR43503:SF9">
    <property type="entry name" value="PEROXIREDOXIN PRX1, MITOCHONDRIAL"/>
    <property type="match status" value="1"/>
</dbReference>
<protein>
    <recommendedName>
        <fullName evidence="8">Thioredoxin domain-containing protein</fullName>
    </recommendedName>
</protein>
<evidence type="ECO:0000256" key="7">
    <source>
        <dbReference type="PIRSR" id="PIRSR000239-1"/>
    </source>
</evidence>
<dbReference type="Gene3D" id="3.30.1020.10">
    <property type="entry name" value="Antioxidant, Horf6, Chain A, domain2"/>
    <property type="match status" value="1"/>
</dbReference>
<keyword evidence="4 6" id="KW-0676">Redox-active center</keyword>
<dbReference type="OrthoDB" id="2996783at2759"/>
<dbReference type="InterPro" id="IPR019479">
    <property type="entry name" value="Peroxiredoxin_C"/>
</dbReference>
<dbReference type="GO" id="GO:0005739">
    <property type="term" value="C:mitochondrion"/>
    <property type="evidence" value="ECO:0007669"/>
    <property type="project" value="TreeGrafter"/>
</dbReference>
<dbReference type="AlphaFoldDB" id="A0A0D2BST2"/>
<dbReference type="SUPFAM" id="SSF52833">
    <property type="entry name" value="Thioredoxin-like"/>
    <property type="match status" value="1"/>
</dbReference>
<accession>A0A0D2BST2</accession>
<dbReference type="GO" id="GO:0045454">
    <property type="term" value="P:cell redox homeostasis"/>
    <property type="evidence" value="ECO:0007669"/>
    <property type="project" value="TreeGrafter"/>
</dbReference>
<dbReference type="PANTHER" id="PTHR43503">
    <property type="entry name" value="MCG48959-RELATED"/>
    <property type="match status" value="1"/>
</dbReference>
<dbReference type="InterPro" id="IPR024706">
    <property type="entry name" value="Peroxiredoxin_AhpC-typ"/>
</dbReference>
<evidence type="ECO:0000313" key="9">
    <source>
        <dbReference type="EMBL" id="KIW55506.1"/>
    </source>
</evidence>
<dbReference type="InterPro" id="IPR013766">
    <property type="entry name" value="Thioredoxin_domain"/>
</dbReference>
<keyword evidence="3 6" id="KW-0560">Oxidoreductase</keyword>
<comment type="similarity">
    <text evidence="5">Belongs to the peroxiredoxin family. Prx6 subfamily.</text>
</comment>
<feature type="domain" description="Thioredoxin" evidence="8">
    <location>
        <begin position="49"/>
        <end position="212"/>
    </location>
</feature>
<feature type="active site" description="Cysteine sulfenic acid (-SOH) intermediate; for peroxidase activity" evidence="7">
    <location>
        <position position="91"/>
    </location>
</feature>
<evidence type="ECO:0000313" key="10">
    <source>
        <dbReference type="Proteomes" id="UP000054342"/>
    </source>
</evidence>
<evidence type="ECO:0000256" key="3">
    <source>
        <dbReference type="ARBA" id="ARBA00023002"/>
    </source>
</evidence>
<keyword evidence="1 6" id="KW-0575">Peroxidase</keyword>
<name>A0A0D2BST2_9EURO</name>
<dbReference type="Proteomes" id="UP000054342">
    <property type="component" value="Unassembled WGS sequence"/>
</dbReference>
<dbReference type="PIRSF" id="PIRSF000239">
    <property type="entry name" value="AHPC"/>
    <property type="match status" value="1"/>
</dbReference>
<dbReference type="GO" id="GO:0008379">
    <property type="term" value="F:thioredoxin peroxidase activity"/>
    <property type="evidence" value="ECO:0007669"/>
    <property type="project" value="TreeGrafter"/>
</dbReference>
<evidence type="ECO:0000256" key="4">
    <source>
        <dbReference type="ARBA" id="ARBA00023284"/>
    </source>
</evidence>
<dbReference type="GeneID" id="25326152"/>
<organism evidence="9 10">
    <name type="scientific">Exophiala xenobiotica</name>
    <dbReference type="NCBI Taxonomy" id="348802"/>
    <lineage>
        <taxon>Eukaryota</taxon>
        <taxon>Fungi</taxon>
        <taxon>Dikarya</taxon>
        <taxon>Ascomycota</taxon>
        <taxon>Pezizomycotina</taxon>
        <taxon>Eurotiomycetes</taxon>
        <taxon>Chaetothyriomycetidae</taxon>
        <taxon>Chaetothyriales</taxon>
        <taxon>Herpotrichiellaceae</taxon>
        <taxon>Exophiala</taxon>
    </lineage>
</organism>
<dbReference type="NCBIfam" id="NF009668">
    <property type="entry name" value="PRK13189.1"/>
    <property type="match status" value="1"/>
</dbReference>
<dbReference type="FunFam" id="3.30.1020.10:FF:000001">
    <property type="entry name" value="1-Cys peroxiredoxin"/>
    <property type="match status" value="1"/>
</dbReference>
<reference evidence="9 10" key="1">
    <citation type="submission" date="2015-01" db="EMBL/GenBank/DDBJ databases">
        <title>The Genome Sequence of Exophiala xenobiotica CBS118157.</title>
        <authorList>
            <consortium name="The Broad Institute Genomics Platform"/>
            <person name="Cuomo C."/>
            <person name="de Hoog S."/>
            <person name="Gorbushina A."/>
            <person name="Stielow B."/>
            <person name="Teixiera M."/>
            <person name="Abouelleil A."/>
            <person name="Chapman S.B."/>
            <person name="Priest M."/>
            <person name="Young S.K."/>
            <person name="Wortman J."/>
            <person name="Nusbaum C."/>
            <person name="Birren B."/>
        </authorList>
    </citation>
    <scope>NUCLEOTIDE SEQUENCE [LARGE SCALE GENOMIC DNA]</scope>
    <source>
        <strain evidence="9 10">CBS 118157</strain>
    </source>
</reference>
<comment type="function">
    <text evidence="6">Thiol-specific peroxidase that catalyzes the reduction of hydrogen peroxide and organic hydroperoxides to water and alcohols, respectively.</text>
</comment>
<evidence type="ECO:0000256" key="5">
    <source>
        <dbReference type="ARBA" id="ARBA00025719"/>
    </source>
</evidence>
<dbReference type="GO" id="GO:0005829">
    <property type="term" value="C:cytosol"/>
    <property type="evidence" value="ECO:0007669"/>
    <property type="project" value="TreeGrafter"/>
</dbReference>
<keyword evidence="2 6" id="KW-0049">Antioxidant</keyword>